<protein>
    <submittedName>
        <fullName evidence="2">Stage II sporulation protein R</fullName>
    </submittedName>
</protein>
<dbReference type="InterPro" id="IPR014202">
    <property type="entry name" value="Spore_II_R"/>
</dbReference>
<feature type="coiled-coil region" evidence="1">
    <location>
        <begin position="67"/>
        <end position="94"/>
    </location>
</feature>
<gene>
    <name evidence="2" type="ORF">J2Z37_004025</name>
</gene>
<evidence type="ECO:0000313" key="3">
    <source>
        <dbReference type="Proteomes" id="UP001519343"/>
    </source>
</evidence>
<keyword evidence="3" id="KW-1185">Reference proteome</keyword>
<comment type="caution">
    <text evidence="2">The sequence shown here is derived from an EMBL/GenBank/DDBJ whole genome shotgun (WGS) entry which is preliminary data.</text>
</comment>
<organism evidence="2 3">
    <name type="scientific">Ammoniphilus resinae</name>
    <dbReference type="NCBI Taxonomy" id="861532"/>
    <lineage>
        <taxon>Bacteria</taxon>
        <taxon>Bacillati</taxon>
        <taxon>Bacillota</taxon>
        <taxon>Bacilli</taxon>
        <taxon>Bacillales</taxon>
        <taxon>Paenibacillaceae</taxon>
        <taxon>Aneurinibacillus group</taxon>
        <taxon>Ammoniphilus</taxon>
    </lineage>
</organism>
<accession>A0ABS4GUQ7</accession>
<reference evidence="2 3" key="1">
    <citation type="submission" date="2021-03" db="EMBL/GenBank/DDBJ databases">
        <title>Genomic Encyclopedia of Type Strains, Phase IV (KMG-IV): sequencing the most valuable type-strain genomes for metagenomic binning, comparative biology and taxonomic classification.</title>
        <authorList>
            <person name="Goeker M."/>
        </authorList>
    </citation>
    <scope>NUCLEOTIDE SEQUENCE [LARGE SCALE GENOMIC DNA]</scope>
    <source>
        <strain evidence="2 3">DSM 24738</strain>
    </source>
</reference>
<sequence>MAKKLGWVLFSLIILVMSWEDQRSVAALFAEGPIPEQSIRLRIIANSDLPEDQALKREVRDEVNAYIASKVENLADIQEAREKISKELPQLKKIVDQTVEAKGYTYNTKVEMGVVPFPTKMYGQYVYPAGDYEALRVTIGSGLGQNWWCVLFPPLCFVDIANGDAVKKDKKETSEKKESGEVEVAAGEEAPQIEVKFFIVEWIQKIFNLIFD</sequence>
<dbReference type="RefSeq" id="WP_209812019.1">
    <property type="nucleotide sequence ID" value="NZ_JAGGKT010000015.1"/>
</dbReference>
<evidence type="ECO:0000313" key="2">
    <source>
        <dbReference type="EMBL" id="MBP1934008.1"/>
    </source>
</evidence>
<name>A0ABS4GUQ7_9BACL</name>
<dbReference type="Proteomes" id="UP001519343">
    <property type="component" value="Unassembled WGS sequence"/>
</dbReference>
<keyword evidence="1" id="KW-0175">Coiled coil</keyword>
<evidence type="ECO:0000256" key="1">
    <source>
        <dbReference type="SAM" id="Coils"/>
    </source>
</evidence>
<dbReference type="NCBIfam" id="TIGR02837">
    <property type="entry name" value="spore_II_R"/>
    <property type="match status" value="1"/>
</dbReference>
<dbReference type="Pfam" id="PF09551">
    <property type="entry name" value="Spore_II_R"/>
    <property type="match status" value="1"/>
</dbReference>
<proteinExistence type="predicted"/>
<dbReference type="EMBL" id="JAGGKT010000015">
    <property type="protein sequence ID" value="MBP1934008.1"/>
    <property type="molecule type" value="Genomic_DNA"/>
</dbReference>